<dbReference type="InterPro" id="IPR017930">
    <property type="entry name" value="Myb_dom"/>
</dbReference>
<evidence type="ECO:0000256" key="2">
    <source>
        <dbReference type="ARBA" id="ARBA00023125"/>
    </source>
</evidence>
<dbReference type="Proteomes" id="UP000694864">
    <property type="component" value="Chromosome 7"/>
</dbReference>
<protein>
    <submittedName>
        <fullName evidence="7">Transcription factor MYB90-like</fullName>
    </submittedName>
</protein>
<evidence type="ECO:0000256" key="3">
    <source>
        <dbReference type="ARBA" id="ARBA00023242"/>
    </source>
</evidence>
<reference evidence="6" key="1">
    <citation type="journal article" date="2014" name="Nat. Commun.">
        <title>The emerging biofuel crop Camelina sativa retains a highly undifferentiated hexaploid genome structure.</title>
        <authorList>
            <person name="Kagale S."/>
            <person name="Koh C."/>
            <person name="Nixon J."/>
            <person name="Bollina V."/>
            <person name="Clarke W.E."/>
            <person name="Tuteja R."/>
            <person name="Spillane C."/>
            <person name="Robinson S.J."/>
            <person name="Links M.G."/>
            <person name="Clarke C."/>
            <person name="Higgins E.E."/>
            <person name="Huebert T."/>
            <person name="Sharpe A.G."/>
            <person name="Parkin I.A."/>
        </authorList>
    </citation>
    <scope>NUCLEOTIDE SEQUENCE [LARGE SCALE GENOMIC DNA]</scope>
    <source>
        <strain evidence="6">cv. DH55</strain>
    </source>
</reference>
<dbReference type="GeneID" id="104704663"/>
<feature type="domain" description="HTH myb-type" evidence="5">
    <location>
        <begin position="63"/>
        <end position="113"/>
    </location>
</feature>
<dbReference type="InterPro" id="IPR009057">
    <property type="entry name" value="Homeodomain-like_sf"/>
</dbReference>
<comment type="subcellular location">
    <subcellularLocation>
        <location evidence="1">Nucleus</location>
    </subcellularLocation>
</comment>
<dbReference type="PANTHER" id="PTHR47999:SF93">
    <property type="entry name" value="TRANSCRIPTION FACTOR MYB113-RELATED"/>
    <property type="match status" value="1"/>
</dbReference>
<organism evidence="6 7">
    <name type="scientific">Camelina sativa</name>
    <name type="common">False flax</name>
    <name type="synonym">Myagrum sativum</name>
    <dbReference type="NCBI Taxonomy" id="90675"/>
    <lineage>
        <taxon>Eukaryota</taxon>
        <taxon>Viridiplantae</taxon>
        <taxon>Streptophyta</taxon>
        <taxon>Embryophyta</taxon>
        <taxon>Tracheophyta</taxon>
        <taxon>Spermatophyta</taxon>
        <taxon>Magnoliopsida</taxon>
        <taxon>eudicotyledons</taxon>
        <taxon>Gunneridae</taxon>
        <taxon>Pentapetalae</taxon>
        <taxon>rosids</taxon>
        <taxon>malvids</taxon>
        <taxon>Brassicales</taxon>
        <taxon>Brassicaceae</taxon>
        <taxon>Camelineae</taxon>
        <taxon>Camelina</taxon>
    </lineage>
</organism>
<feature type="domain" description="HTH myb-type" evidence="5">
    <location>
        <begin position="7"/>
        <end position="62"/>
    </location>
</feature>
<dbReference type="SMART" id="SM00717">
    <property type="entry name" value="SANT"/>
    <property type="match status" value="2"/>
</dbReference>
<accession>A0ABM0T0N6</accession>
<dbReference type="CDD" id="cd00167">
    <property type="entry name" value="SANT"/>
    <property type="match status" value="1"/>
</dbReference>
<evidence type="ECO:0000259" key="4">
    <source>
        <dbReference type="PROSITE" id="PS50090"/>
    </source>
</evidence>
<dbReference type="InterPro" id="IPR001005">
    <property type="entry name" value="SANT/Myb"/>
</dbReference>
<name>A0ABM0T0N6_CAMSA</name>
<feature type="domain" description="Myb-like" evidence="4">
    <location>
        <begin position="59"/>
        <end position="109"/>
    </location>
</feature>
<evidence type="ECO:0000313" key="7">
    <source>
        <dbReference type="RefSeq" id="XP_010419013.1"/>
    </source>
</evidence>
<keyword evidence="2" id="KW-0238">DNA-binding</keyword>
<sequence length="378" mass="42369">MEGSSYKGLRKGAWTPEEDSLLRQCINKYGEGKWHQVPFRAGVNRCRKSCRLRWLNYLNPNIKRGEFTSDEVDLLLRLHKLLGNRWSLIAGRLPGRTGNDVKNYWNTNLAKKKEPSCTSKIRTKEGSYSATAPVQKHNVIRPRPRSFSNNNGCITLNNMSAIIFGEASTKYGSITSNKDDISCDFVNNQIDGEIMWAKRLLEENQEADAVGSVGITIDEGERCSIDSMSSTFENLGSLFSADSRELQIHHLVVKPEAELFAYCHDETEDYGEGDGGFKLLDDIINGLLLKESHERGKSWSWMWRWTESVGGVHSPLDVAGVESVVNTLASLSNKFDTMDSHLGDHLVLLGKQFKGLEQKDLEADVEVVNKGQPQTKAV</sequence>
<reference evidence="7" key="2">
    <citation type="submission" date="2025-08" db="UniProtKB">
        <authorList>
            <consortium name="RefSeq"/>
        </authorList>
    </citation>
    <scope>IDENTIFICATION</scope>
    <source>
        <tissue evidence="7">Leaf</tissue>
    </source>
</reference>
<evidence type="ECO:0000256" key="1">
    <source>
        <dbReference type="ARBA" id="ARBA00004123"/>
    </source>
</evidence>
<evidence type="ECO:0000259" key="5">
    <source>
        <dbReference type="PROSITE" id="PS51294"/>
    </source>
</evidence>
<dbReference type="PROSITE" id="PS51294">
    <property type="entry name" value="HTH_MYB"/>
    <property type="match status" value="2"/>
</dbReference>
<proteinExistence type="predicted"/>
<dbReference type="PANTHER" id="PTHR47999">
    <property type="entry name" value="TRANSCRIPTION FACTOR MYB8-RELATED-RELATED"/>
    <property type="match status" value="1"/>
</dbReference>
<keyword evidence="6" id="KW-1185">Reference proteome</keyword>
<dbReference type="RefSeq" id="XP_010419013.1">
    <property type="nucleotide sequence ID" value="XM_010420711.1"/>
</dbReference>
<dbReference type="Gene3D" id="1.10.10.60">
    <property type="entry name" value="Homeodomain-like"/>
    <property type="match status" value="2"/>
</dbReference>
<gene>
    <name evidence="7" type="primary">LOC104704663</name>
</gene>
<evidence type="ECO:0000313" key="6">
    <source>
        <dbReference type="Proteomes" id="UP000694864"/>
    </source>
</evidence>
<dbReference type="Pfam" id="PF00249">
    <property type="entry name" value="Myb_DNA-binding"/>
    <property type="match status" value="2"/>
</dbReference>
<dbReference type="InterPro" id="IPR015495">
    <property type="entry name" value="Myb_TF_plants"/>
</dbReference>
<dbReference type="SUPFAM" id="SSF46689">
    <property type="entry name" value="Homeodomain-like"/>
    <property type="match status" value="1"/>
</dbReference>
<keyword evidence="3" id="KW-0539">Nucleus</keyword>
<feature type="domain" description="Myb-like" evidence="4">
    <location>
        <begin position="6"/>
        <end position="58"/>
    </location>
</feature>
<dbReference type="PROSITE" id="PS50090">
    <property type="entry name" value="MYB_LIKE"/>
    <property type="match status" value="2"/>
</dbReference>